<comment type="caution">
    <text evidence="5">Lacks conserved residue(s) required for the propagation of feature annotation.</text>
</comment>
<feature type="transmembrane region" description="Helical" evidence="5">
    <location>
        <begin position="73"/>
        <end position="91"/>
    </location>
</feature>
<dbReference type="PROSITE" id="PS51012">
    <property type="entry name" value="ABC_TM2"/>
    <property type="match status" value="1"/>
</dbReference>
<gene>
    <name evidence="7" type="ORF">J3R73_000853</name>
</gene>
<evidence type="ECO:0000313" key="8">
    <source>
        <dbReference type="Proteomes" id="UP001237448"/>
    </source>
</evidence>
<feature type="domain" description="ABC transmembrane type-2" evidence="6">
    <location>
        <begin position="32"/>
        <end position="262"/>
    </location>
</feature>
<keyword evidence="5" id="KW-0813">Transport</keyword>
<dbReference type="PRINTS" id="PR00164">
    <property type="entry name" value="ABC2TRNSPORT"/>
</dbReference>
<dbReference type="InterPro" id="IPR047817">
    <property type="entry name" value="ABC2_TM_bact-type"/>
</dbReference>
<dbReference type="Proteomes" id="UP001237448">
    <property type="component" value="Unassembled WGS sequence"/>
</dbReference>
<proteinExistence type="inferred from homology"/>
<feature type="transmembrane region" description="Helical" evidence="5">
    <location>
        <begin position="235"/>
        <end position="259"/>
    </location>
</feature>
<sequence length="264" mass="28302">MDRGLVRPVGDYATQVYAVAAAELSKLRRDPSELLTRAIQPALWLVLFGEVMAQVRGLASENGRYLDFLAPGILAQSVLFAAIFYGIAAIWERDLGILHRYMVSPAPRSALVIGKAVSAGARGLSQAVVVYLLAYALGIAVDVHPANLAAVAGVIMLGSALFSTFSLIMACIVRTRDRFMGIGQVLTMPIFFASNAIYPIELMPAWLKAISLANPLTYEVDALRTLMLTGGTSRFGLSVDCTVLLVTTAVLIAIAARLYPRLTA</sequence>
<dbReference type="PANTHER" id="PTHR43229:SF2">
    <property type="entry name" value="NODULATION PROTEIN J"/>
    <property type="match status" value="1"/>
</dbReference>
<feature type="transmembrane region" description="Helical" evidence="5">
    <location>
        <begin position="148"/>
        <end position="172"/>
    </location>
</feature>
<comment type="subcellular location">
    <subcellularLocation>
        <location evidence="5">Cell inner membrane</location>
        <topology evidence="5">Multi-pass membrane protein</topology>
    </subcellularLocation>
    <subcellularLocation>
        <location evidence="1">Membrane</location>
        <topology evidence="1">Multi-pass membrane protein</topology>
    </subcellularLocation>
</comment>
<evidence type="ECO:0000259" key="6">
    <source>
        <dbReference type="PROSITE" id="PS51012"/>
    </source>
</evidence>
<dbReference type="InterPro" id="IPR013525">
    <property type="entry name" value="ABC2_TM"/>
</dbReference>
<dbReference type="RefSeq" id="WP_307422799.1">
    <property type="nucleotide sequence ID" value="NZ_JAUSVK010000001.1"/>
</dbReference>
<evidence type="ECO:0000256" key="5">
    <source>
        <dbReference type="RuleBase" id="RU361157"/>
    </source>
</evidence>
<feature type="transmembrane region" description="Helical" evidence="5">
    <location>
        <begin position="112"/>
        <end position="136"/>
    </location>
</feature>
<feature type="transmembrane region" description="Helical" evidence="5">
    <location>
        <begin position="179"/>
        <end position="198"/>
    </location>
</feature>
<keyword evidence="4 5" id="KW-0472">Membrane</keyword>
<accession>A0ABU0F8W9</accession>
<evidence type="ECO:0000256" key="2">
    <source>
        <dbReference type="ARBA" id="ARBA00022692"/>
    </source>
</evidence>
<dbReference type="PIRSF" id="PIRSF006648">
    <property type="entry name" value="DrrB"/>
    <property type="match status" value="1"/>
</dbReference>
<dbReference type="EMBL" id="JAUSVK010000001">
    <property type="protein sequence ID" value="MDQ0391061.1"/>
    <property type="molecule type" value="Genomic_DNA"/>
</dbReference>
<comment type="caution">
    <text evidence="7">The sequence shown here is derived from an EMBL/GenBank/DDBJ whole genome shotgun (WGS) entry which is preliminary data.</text>
</comment>
<dbReference type="PANTHER" id="PTHR43229">
    <property type="entry name" value="NODULATION PROTEIN J"/>
    <property type="match status" value="1"/>
</dbReference>
<dbReference type="InterPro" id="IPR051784">
    <property type="entry name" value="Nod_factor_ABC_transporter"/>
</dbReference>
<evidence type="ECO:0000256" key="3">
    <source>
        <dbReference type="ARBA" id="ARBA00022989"/>
    </source>
</evidence>
<organism evidence="7 8">
    <name type="scientific">Labrys monachus</name>
    <dbReference type="NCBI Taxonomy" id="217067"/>
    <lineage>
        <taxon>Bacteria</taxon>
        <taxon>Pseudomonadati</taxon>
        <taxon>Pseudomonadota</taxon>
        <taxon>Alphaproteobacteria</taxon>
        <taxon>Hyphomicrobiales</taxon>
        <taxon>Xanthobacteraceae</taxon>
        <taxon>Labrys</taxon>
    </lineage>
</organism>
<keyword evidence="2 5" id="KW-0812">Transmembrane</keyword>
<reference evidence="7 8" key="1">
    <citation type="submission" date="2023-07" db="EMBL/GenBank/DDBJ databases">
        <title>Genomic Encyclopedia of Type Strains, Phase IV (KMG-IV): sequencing the most valuable type-strain genomes for metagenomic binning, comparative biology and taxonomic classification.</title>
        <authorList>
            <person name="Goeker M."/>
        </authorList>
    </citation>
    <scope>NUCLEOTIDE SEQUENCE [LARGE SCALE GENOMIC DNA]</scope>
    <source>
        <strain evidence="7 8">DSM 5896</strain>
    </source>
</reference>
<keyword evidence="5" id="KW-1003">Cell membrane</keyword>
<evidence type="ECO:0000256" key="4">
    <source>
        <dbReference type="ARBA" id="ARBA00023136"/>
    </source>
</evidence>
<protein>
    <recommendedName>
        <fullName evidence="5">Transport permease protein</fullName>
    </recommendedName>
</protein>
<name>A0ABU0F8W9_9HYPH</name>
<keyword evidence="3 5" id="KW-1133">Transmembrane helix</keyword>
<comment type="similarity">
    <text evidence="5">Belongs to the ABC-2 integral membrane protein family.</text>
</comment>
<keyword evidence="8" id="KW-1185">Reference proteome</keyword>
<dbReference type="Pfam" id="PF01061">
    <property type="entry name" value="ABC2_membrane"/>
    <property type="match status" value="1"/>
</dbReference>
<evidence type="ECO:0000256" key="1">
    <source>
        <dbReference type="ARBA" id="ARBA00004141"/>
    </source>
</evidence>
<dbReference type="InterPro" id="IPR000412">
    <property type="entry name" value="ABC_2_transport"/>
</dbReference>
<evidence type="ECO:0000313" key="7">
    <source>
        <dbReference type="EMBL" id="MDQ0391061.1"/>
    </source>
</evidence>